<sequence>MTRKIKIIAALAAGTMLAGCMNIPDYRGGFGSPGRVSPAQPSAPLGTTATPQASAAESACTEAGRAAGFDVQGVVGTHEVIGTGGLPQSRDVMLRVARGGQSIEVRCSYAYVDGSANIMTL</sequence>
<feature type="compositionally biased region" description="Polar residues" evidence="1">
    <location>
        <begin position="45"/>
        <end position="55"/>
    </location>
</feature>
<evidence type="ECO:0000313" key="4">
    <source>
        <dbReference type="Proteomes" id="UP000245911"/>
    </source>
</evidence>
<dbReference type="RefSeq" id="WP_116557807.1">
    <property type="nucleotide sequence ID" value="NZ_QDKM01000002.1"/>
</dbReference>
<organism evidence="3 4">
    <name type="scientific">Pararhodobacter oceanensis</name>
    <dbReference type="NCBI Taxonomy" id="2172121"/>
    <lineage>
        <taxon>Bacteria</taxon>
        <taxon>Pseudomonadati</taxon>
        <taxon>Pseudomonadota</taxon>
        <taxon>Alphaproteobacteria</taxon>
        <taxon>Rhodobacterales</taxon>
        <taxon>Paracoccaceae</taxon>
        <taxon>Pararhodobacter</taxon>
    </lineage>
</organism>
<evidence type="ECO:0008006" key="5">
    <source>
        <dbReference type="Google" id="ProtNLM"/>
    </source>
</evidence>
<gene>
    <name evidence="3" type="ORF">DDE20_07435</name>
</gene>
<dbReference type="OrthoDB" id="7867071at2"/>
<keyword evidence="2" id="KW-0732">Signal</keyword>
<reference evidence="3 4" key="1">
    <citation type="submission" date="2018-04" db="EMBL/GenBank/DDBJ databases">
        <title>Pararhodobacter oceanense sp. nov., isolated from marine intertidal sediment.</title>
        <authorList>
            <person name="Wang X.-L."/>
            <person name="Du Z.-J."/>
        </authorList>
    </citation>
    <scope>NUCLEOTIDE SEQUENCE [LARGE SCALE GENOMIC DNA]</scope>
    <source>
        <strain evidence="3 4">AM505</strain>
    </source>
</reference>
<evidence type="ECO:0000256" key="2">
    <source>
        <dbReference type="SAM" id="SignalP"/>
    </source>
</evidence>
<feature type="chain" id="PRO_5015638800" description="Lipoprotein" evidence="2">
    <location>
        <begin position="19"/>
        <end position="121"/>
    </location>
</feature>
<evidence type="ECO:0000256" key="1">
    <source>
        <dbReference type="SAM" id="MobiDB-lite"/>
    </source>
</evidence>
<dbReference type="PROSITE" id="PS51257">
    <property type="entry name" value="PROKAR_LIPOPROTEIN"/>
    <property type="match status" value="1"/>
</dbReference>
<dbReference type="AlphaFoldDB" id="A0A2T8HWY4"/>
<comment type="caution">
    <text evidence="3">The sequence shown here is derived from an EMBL/GenBank/DDBJ whole genome shotgun (WGS) entry which is preliminary data.</text>
</comment>
<protein>
    <recommendedName>
        <fullName evidence="5">Lipoprotein</fullName>
    </recommendedName>
</protein>
<name>A0A2T8HWY4_9RHOB</name>
<proteinExistence type="predicted"/>
<dbReference type="Proteomes" id="UP000245911">
    <property type="component" value="Unassembled WGS sequence"/>
</dbReference>
<feature type="signal peptide" evidence="2">
    <location>
        <begin position="1"/>
        <end position="18"/>
    </location>
</feature>
<accession>A0A2T8HWY4</accession>
<evidence type="ECO:0000313" key="3">
    <source>
        <dbReference type="EMBL" id="PVH29918.1"/>
    </source>
</evidence>
<dbReference type="EMBL" id="QDKM01000002">
    <property type="protein sequence ID" value="PVH29918.1"/>
    <property type="molecule type" value="Genomic_DNA"/>
</dbReference>
<feature type="region of interest" description="Disordered" evidence="1">
    <location>
        <begin position="31"/>
        <end position="57"/>
    </location>
</feature>
<keyword evidence="4" id="KW-1185">Reference proteome</keyword>